<feature type="compositionally biased region" description="Basic and acidic residues" evidence="1">
    <location>
        <begin position="277"/>
        <end position="324"/>
    </location>
</feature>
<comment type="caution">
    <text evidence="2">The sequence shown here is derived from an EMBL/GenBank/DDBJ whole genome shotgun (WGS) entry which is preliminary data.</text>
</comment>
<proteinExistence type="predicted"/>
<feature type="compositionally biased region" description="Basic and acidic residues" evidence="1">
    <location>
        <begin position="762"/>
        <end position="771"/>
    </location>
</feature>
<dbReference type="AlphaFoldDB" id="A0A2C6KYI6"/>
<feature type="region of interest" description="Disordered" evidence="1">
    <location>
        <begin position="937"/>
        <end position="972"/>
    </location>
</feature>
<dbReference type="GeneID" id="94427481"/>
<protein>
    <submittedName>
        <fullName evidence="2">Uncharacterized protein</fullName>
    </submittedName>
</protein>
<keyword evidence="3" id="KW-1185">Reference proteome</keyword>
<evidence type="ECO:0000313" key="2">
    <source>
        <dbReference type="EMBL" id="PHJ22077.1"/>
    </source>
</evidence>
<dbReference type="Proteomes" id="UP000221165">
    <property type="component" value="Unassembled WGS sequence"/>
</dbReference>
<dbReference type="EMBL" id="MIGC01001833">
    <property type="protein sequence ID" value="PHJ22077.1"/>
    <property type="molecule type" value="Genomic_DNA"/>
</dbReference>
<feature type="region of interest" description="Disordered" evidence="1">
    <location>
        <begin position="747"/>
        <end position="788"/>
    </location>
</feature>
<feature type="region of interest" description="Disordered" evidence="1">
    <location>
        <begin position="238"/>
        <end position="324"/>
    </location>
</feature>
<dbReference type="RefSeq" id="XP_067923754.1">
    <property type="nucleotide sequence ID" value="XM_068064270.1"/>
</dbReference>
<evidence type="ECO:0000313" key="3">
    <source>
        <dbReference type="Proteomes" id="UP000221165"/>
    </source>
</evidence>
<dbReference type="VEuPathDB" id="ToxoDB:CSUI_004075"/>
<feature type="region of interest" description="Disordered" evidence="1">
    <location>
        <begin position="1055"/>
        <end position="1098"/>
    </location>
</feature>
<feature type="compositionally biased region" description="Basic and acidic residues" evidence="1">
    <location>
        <begin position="952"/>
        <end position="972"/>
    </location>
</feature>
<gene>
    <name evidence="2" type="ORF">CSUI_004075</name>
</gene>
<sequence length="1128" mass="131730">MKKTKRGNCFSLCFFFFFSNISLSVSLLSSLPIPSIFFFFSSLHSFKHPQSLPFILRVSSSSLSSSSFSPRLPFISSSSPSSRFLPSFPLSSYSFSSYLPFSIQRERRERNPLLPSPSLLSSLACISLVPSSSSFSSPSLSFSRYVVEPPSLRLSAVHTQLPRLHVRCPLDTLHIQFRKHINFSLFSLSKRNRLFSPSCLHRFSLLKKRKKEEEGRGVRGLEEEGCFAYAKDVKEGEDSFSESTVKDKERESIQQNEDMPPYHPSRKQDPLQDEEKEEKKEEGEDLRIDAKNGEKKEENKTLLQEERKKDEKKTRHIQTEKEKEKKKQVDEECVNSLLPPRERRGKEKSIFPLYLRSSPVLLPRSISYRLFSLPCHLLKTVCCSGVYTLRKCALSPFVGWDSHPASGTFFSVFELFFSFSPHLTKSSSSSSSSLSCSFSSLSSSSLRTLLLRLSVYPDGFLLLSSQLDFLEVFSFFFRFFASLLSDVRARLIPSIYPKDFLGASLSLPPSEDLERTRAFSSSSSSAGLLASHTSGERRIDASSLSFSFRPFSSSFTQKIDEDLGDSERKEREERKKMKIHGSSFFSFFSFRPPVFNTYSSSALSSFLSSLKKGSPIFSPSSSSSSFSTSFFTQDMQAEQKKKKRKRRRSFFRCISTRLSYSYRDRWLEMLRSFLKIHIYLGTDLFHPFHPQQNFFCFFFIGEERRRNEEEEEGGFREPSFQPVSSSMENRLRHRWKRLQRRRRDREIEKEEERRRRRGGALYEERPSSLENREEEEEEEKGERKEEKGDLILQDRRQIDDKVQTFLLSPLELEMKERRSTRTEEGKKNLREDVLEVSTRKKTKEKQNMDSYDRGEEDTCRFSQAFLSFSAFLRDVFKLKESNEEEEEFRILLGIEKDRGRERTRRRRERIERRRRSSGCQVSRHSFSLQQILECDADPFPNLEEEEEEEEDEKRKKEKSEEKSPEVRVEKEKRERSLYLPGEERKDLGLGVSLRRKSFPDVKERRRGEIESSSSFSLSPKRIVLCLDGEVDWEGVSDLFMFMNLKPWILSRQKKKKNRRRTEEEEGGLPVHERGRERRQTEKSWFEKTDRRKESTAASSSSTLPCLETYIDLGDVVVTVERILLRIEL</sequence>
<evidence type="ECO:0000256" key="1">
    <source>
        <dbReference type="SAM" id="MobiDB-lite"/>
    </source>
</evidence>
<feature type="compositionally biased region" description="Acidic residues" evidence="1">
    <location>
        <begin position="942"/>
        <end position="951"/>
    </location>
</feature>
<organism evidence="2 3">
    <name type="scientific">Cystoisospora suis</name>
    <dbReference type="NCBI Taxonomy" id="483139"/>
    <lineage>
        <taxon>Eukaryota</taxon>
        <taxon>Sar</taxon>
        <taxon>Alveolata</taxon>
        <taxon>Apicomplexa</taxon>
        <taxon>Conoidasida</taxon>
        <taxon>Coccidia</taxon>
        <taxon>Eucoccidiorida</taxon>
        <taxon>Eimeriorina</taxon>
        <taxon>Sarcocystidae</taxon>
        <taxon>Cystoisospora</taxon>
    </lineage>
</organism>
<feature type="compositionally biased region" description="Basic and acidic residues" evidence="1">
    <location>
        <begin position="1070"/>
        <end position="1094"/>
    </location>
</feature>
<name>A0A2C6KYI6_9APIC</name>
<reference evidence="2 3" key="1">
    <citation type="journal article" date="2017" name="Int. J. Parasitol.">
        <title>The genome of the protozoan parasite Cystoisospora suis and a reverse vaccinology approach to identify vaccine candidates.</title>
        <authorList>
            <person name="Palmieri N."/>
            <person name="Shrestha A."/>
            <person name="Ruttkowski B."/>
            <person name="Beck T."/>
            <person name="Vogl C."/>
            <person name="Tomley F."/>
            <person name="Blake D.P."/>
            <person name="Joachim A."/>
        </authorList>
    </citation>
    <scope>NUCLEOTIDE SEQUENCE [LARGE SCALE GENOMIC DNA]</scope>
    <source>
        <strain evidence="2 3">Wien I</strain>
    </source>
</reference>
<accession>A0A2C6KYI6</accession>